<dbReference type="OrthoDB" id="568057at2"/>
<proteinExistence type="predicted"/>
<comment type="caution">
    <text evidence="1">The sequence shown here is derived from an EMBL/GenBank/DDBJ whole genome shotgun (WGS) entry which is preliminary data.</text>
</comment>
<dbReference type="InterPro" id="IPR035093">
    <property type="entry name" value="RelE/ParE_toxin_dom_sf"/>
</dbReference>
<dbReference type="STRING" id="1497020.DO97_02345"/>
<dbReference type="Proteomes" id="UP000030170">
    <property type="component" value="Unassembled WGS sequence"/>
</dbReference>
<protein>
    <recommendedName>
        <fullName evidence="3">DNA helicase</fullName>
    </recommendedName>
</protein>
<dbReference type="SUPFAM" id="SSF143011">
    <property type="entry name" value="RelE-like"/>
    <property type="match status" value="1"/>
</dbReference>
<dbReference type="RefSeq" id="WP_036532070.1">
    <property type="nucleotide sequence ID" value="NZ_JJML01000015.1"/>
</dbReference>
<gene>
    <name evidence="1" type="ORF">DO97_02345</name>
</gene>
<organism evidence="1 2">
    <name type="scientific">Neosynechococcus sphagnicola sy1</name>
    <dbReference type="NCBI Taxonomy" id="1497020"/>
    <lineage>
        <taxon>Bacteria</taxon>
        <taxon>Bacillati</taxon>
        <taxon>Cyanobacteriota</taxon>
        <taxon>Cyanophyceae</taxon>
        <taxon>Neosynechococcales</taxon>
        <taxon>Neosynechococcaceae</taxon>
        <taxon>Neosynechococcus</taxon>
    </lineage>
</organism>
<reference evidence="1 2" key="1">
    <citation type="journal article" date="2014" name="Mol. Ecol.">
        <title>Evolution of Synechococcus.</title>
        <authorList>
            <person name="Dvorak P."/>
            <person name="Casamatta D."/>
            <person name="Hasler P."/>
            <person name="Poulickova A."/>
            <person name="Ondrej V."/>
            <person name="Sanges R."/>
        </authorList>
    </citation>
    <scope>NUCLEOTIDE SEQUENCE [LARGE SCALE GENOMIC DNA]</scope>
    <source>
        <strain evidence="1 2">CAUP A 1101</strain>
    </source>
</reference>
<dbReference type="Gene3D" id="3.30.2310.20">
    <property type="entry name" value="RelE-like"/>
    <property type="match status" value="1"/>
</dbReference>
<evidence type="ECO:0000313" key="2">
    <source>
        <dbReference type="Proteomes" id="UP000030170"/>
    </source>
</evidence>
<sequence length="785" mass="91100">MSEYKVKVIRAAFKEIQKLTHEYFEDVAKIIKNFVNGDLGDHRKLSGYMDLWRTKRNETRVIWAKIDTNTLLVIKAGKRKDVYKNISEDRSRSNPLELYSLLGIEKERINDIPCYEWSDRKTTSWHQFVYGGYLHSPVLTEEQRKIFIKLNNSSQDFSNMSTITSLLLQSSPGTGKTICAALLASELYKIHNWSVTLILPRLLCNEVKEFSSVKEINQQHNNGFFVGTFEEWLESVNPDIHSQLASLAEEKIAMEIEARRIHLIGKDEKLPENYLSLYKSFVYKKDKNAISSLEKHPIYKENSRVINQLIKIKDQWKRRLNSKIVWLDALEIVTKQLSPQNLTTSLTSIFIFDEAQDYLLDELNLVVDMLSRWQKEHNHPSIIWLLGDMNQRIQPVNFDWGDLHLSKRYTLKYNYRNTENILEFANIFHAISREINAGSRKLPEPSNPSDAFEKGEPVKILEISSINDASSFLIKLSENIRYSLDGSERSLLSKLCSQISIIYAHPERIPNNRRNLKGLNFLDVYQSKGREFDACVAFCVFRGEGKPSFQESNNWYTIFTRPRHRLLIIATSDEIERIGRDKFQKCDFFDTSNSPLEILVSWIAEWSNSEHLFKDKDAILNQIYQGINSHPVQIYWDTYAALRLTRIDDVQITKIESNLIKNLSSQGQSILQNEFLQTESILSVIDQIPLRCLILRCLNRSWDAVDEASKIQDLMPQEYNRIVNAIANDLENKGLLYEATRVRVKTGVPFPNEFPFSESFPDNTKSIVSNLCKLGINKINREVKL</sequence>
<dbReference type="Gene3D" id="3.40.50.300">
    <property type="entry name" value="P-loop containing nucleotide triphosphate hydrolases"/>
    <property type="match status" value="2"/>
</dbReference>
<name>A0A098TLI5_9CYAN</name>
<dbReference type="AlphaFoldDB" id="A0A098TLI5"/>
<keyword evidence="2" id="KW-1185">Reference proteome</keyword>
<dbReference type="SUPFAM" id="SSF52540">
    <property type="entry name" value="P-loop containing nucleoside triphosphate hydrolases"/>
    <property type="match status" value="1"/>
</dbReference>
<evidence type="ECO:0000313" key="1">
    <source>
        <dbReference type="EMBL" id="KGF73169.1"/>
    </source>
</evidence>
<evidence type="ECO:0008006" key="3">
    <source>
        <dbReference type="Google" id="ProtNLM"/>
    </source>
</evidence>
<dbReference type="EMBL" id="JJML01000015">
    <property type="protein sequence ID" value="KGF73169.1"/>
    <property type="molecule type" value="Genomic_DNA"/>
</dbReference>
<dbReference type="InterPro" id="IPR027417">
    <property type="entry name" value="P-loop_NTPase"/>
</dbReference>
<accession>A0A098TLI5</accession>